<evidence type="ECO:0000313" key="2">
    <source>
        <dbReference type="Proteomes" id="UP000786811"/>
    </source>
</evidence>
<comment type="caution">
    <text evidence="1">The sequence shown here is derived from an EMBL/GenBank/DDBJ whole genome shotgun (WGS) entry which is preliminary data.</text>
</comment>
<keyword evidence="2" id="KW-1185">Reference proteome</keyword>
<proteinExistence type="predicted"/>
<dbReference type="Proteomes" id="UP000786811">
    <property type="component" value="Unassembled WGS sequence"/>
</dbReference>
<name>A0A8J2E9V4_COTCN</name>
<sequence>MSERIFCCKTEEMGKKAC</sequence>
<organism evidence="1 2">
    <name type="scientific">Cotesia congregata</name>
    <name type="common">Parasitoid wasp</name>
    <name type="synonym">Apanteles congregatus</name>
    <dbReference type="NCBI Taxonomy" id="51543"/>
    <lineage>
        <taxon>Eukaryota</taxon>
        <taxon>Metazoa</taxon>
        <taxon>Ecdysozoa</taxon>
        <taxon>Arthropoda</taxon>
        <taxon>Hexapoda</taxon>
        <taxon>Insecta</taxon>
        <taxon>Pterygota</taxon>
        <taxon>Neoptera</taxon>
        <taxon>Endopterygota</taxon>
        <taxon>Hymenoptera</taxon>
        <taxon>Apocrita</taxon>
        <taxon>Ichneumonoidea</taxon>
        <taxon>Braconidae</taxon>
        <taxon>Microgastrinae</taxon>
        <taxon>Cotesia</taxon>
    </lineage>
</organism>
<evidence type="ECO:0000313" key="1">
    <source>
        <dbReference type="EMBL" id="CAG5072754.1"/>
    </source>
</evidence>
<protein>
    <submittedName>
        <fullName evidence="1">Uncharacterized protein</fullName>
    </submittedName>
</protein>
<gene>
    <name evidence="1" type="ORF">HICCMSTLAB_LOCUS182</name>
</gene>
<reference evidence="1" key="1">
    <citation type="submission" date="2021-04" db="EMBL/GenBank/DDBJ databases">
        <authorList>
            <person name="Chebbi M.A.C M."/>
        </authorList>
    </citation>
    <scope>NUCLEOTIDE SEQUENCE</scope>
</reference>
<accession>A0A8J2E9V4</accession>
<dbReference type="EMBL" id="CAJNRD030000984">
    <property type="protein sequence ID" value="CAG5072754.1"/>
    <property type="molecule type" value="Genomic_DNA"/>
</dbReference>
<dbReference type="AlphaFoldDB" id="A0A8J2E9V4"/>